<protein>
    <submittedName>
        <fullName evidence="2">Right handed beta helix region</fullName>
    </submittedName>
</protein>
<name>A0A1T5HCQ2_9BACT</name>
<sequence length="602" mass="67627">MLLITLLSISEMFGQSVIRYYLASKGSNNPDGSIMNPFSNFDQVQQKIRNRTDRKTNVQVILRGGTYYLKKPIVFTPKDGGDSLHSIEYIAYKDEKVILNGGTVLSGKWVKSDKNSIWKLKLSAYDKRYGVFRALFVNGKRLPRAASDTMFSKGPIGKFASSYKVLDFPAIRRLVKDSIDVFCGFIYADNVLDSIRDLSGEVIVYNSWEASWHTIRNIDKKNHIINFENPATYPVGFYGPKIRFRIENSEDYLDSPGEWLLKSDISEVWYFARRGEDPNQLKFIAPIVDSLVIIKGDSNTGALVRNLKFSNINFQYSSSSWGVHRIAEVDKNKNSANFPWIRFDKGFSSNQAALDCGSSIYLEAATGCSFNYCSFSHLGNYAIWIGQFSSNNIVANCKIYDNGGGGIIIGFDITGGKRKSWPDGKSPAFNQVKGCVINDCGKVFPSGVGIGVMQANHTLLKSNIIHDLPYSGISVGWTYDRSENYTTDNLIDGNYIFNVMKVLADGAGIYTLGKQTGTRYTNNYIKNIYKSKHAIGSDNNGFFFDQSSSDFDVSGNTVVNIQNGEYRFNHSDSTQLKMRNNHFQKNSPNNNVLEQAIRKWNN</sequence>
<evidence type="ECO:0000313" key="2">
    <source>
        <dbReference type="EMBL" id="SKC18426.1"/>
    </source>
</evidence>
<dbReference type="InterPro" id="IPR011050">
    <property type="entry name" value="Pectin_lyase_fold/virulence"/>
</dbReference>
<gene>
    <name evidence="2" type="ORF">SAMN05660293_05296</name>
</gene>
<proteinExistence type="predicted"/>
<dbReference type="SMART" id="SM00710">
    <property type="entry name" value="PbH1"/>
    <property type="match status" value="6"/>
</dbReference>
<dbReference type="SUPFAM" id="SSF51126">
    <property type="entry name" value="Pectin lyase-like"/>
    <property type="match status" value="1"/>
</dbReference>
<evidence type="ECO:0000313" key="3">
    <source>
        <dbReference type="Proteomes" id="UP000190897"/>
    </source>
</evidence>
<dbReference type="AlphaFoldDB" id="A0A1T5HCQ2"/>
<dbReference type="Gene3D" id="2.160.20.10">
    <property type="entry name" value="Single-stranded right-handed beta-helix, Pectin lyase-like"/>
    <property type="match status" value="2"/>
</dbReference>
<organism evidence="2 3">
    <name type="scientific">Dyadobacter psychrophilus</name>
    <dbReference type="NCBI Taxonomy" id="651661"/>
    <lineage>
        <taxon>Bacteria</taxon>
        <taxon>Pseudomonadati</taxon>
        <taxon>Bacteroidota</taxon>
        <taxon>Cytophagia</taxon>
        <taxon>Cytophagales</taxon>
        <taxon>Spirosomataceae</taxon>
        <taxon>Dyadobacter</taxon>
    </lineage>
</organism>
<dbReference type="InterPro" id="IPR006626">
    <property type="entry name" value="PbH1"/>
</dbReference>
<evidence type="ECO:0000259" key="1">
    <source>
        <dbReference type="Pfam" id="PF13229"/>
    </source>
</evidence>
<dbReference type="PANTHER" id="PTHR36453:SF1">
    <property type="entry name" value="RIGHT HANDED BETA HELIX DOMAIN-CONTAINING PROTEIN"/>
    <property type="match status" value="1"/>
</dbReference>
<dbReference type="STRING" id="651661.SAMN05660293_05296"/>
<feature type="domain" description="Right handed beta helix" evidence="1">
    <location>
        <begin position="360"/>
        <end position="558"/>
    </location>
</feature>
<reference evidence="3" key="1">
    <citation type="submission" date="2017-02" db="EMBL/GenBank/DDBJ databases">
        <authorList>
            <person name="Varghese N."/>
            <person name="Submissions S."/>
        </authorList>
    </citation>
    <scope>NUCLEOTIDE SEQUENCE [LARGE SCALE GENOMIC DNA]</scope>
    <source>
        <strain evidence="3">DSM 22270</strain>
    </source>
</reference>
<accession>A0A1T5HCQ2</accession>
<dbReference type="Proteomes" id="UP000190897">
    <property type="component" value="Unassembled WGS sequence"/>
</dbReference>
<dbReference type="InterPro" id="IPR039448">
    <property type="entry name" value="Beta_helix"/>
</dbReference>
<dbReference type="Pfam" id="PF13229">
    <property type="entry name" value="Beta_helix"/>
    <property type="match status" value="1"/>
</dbReference>
<dbReference type="EMBL" id="FUZA01000011">
    <property type="protein sequence ID" value="SKC18426.1"/>
    <property type="molecule type" value="Genomic_DNA"/>
</dbReference>
<dbReference type="InterPro" id="IPR012334">
    <property type="entry name" value="Pectin_lyas_fold"/>
</dbReference>
<keyword evidence="3" id="KW-1185">Reference proteome</keyword>
<dbReference type="PANTHER" id="PTHR36453">
    <property type="entry name" value="SECRETED PROTEIN-RELATED"/>
    <property type="match status" value="1"/>
</dbReference>